<keyword evidence="6" id="KW-0548">Nucleotidyltransferase</keyword>
<dbReference type="Proteomes" id="UP001234585">
    <property type="component" value="Chromosome"/>
</dbReference>
<evidence type="ECO:0000313" key="7">
    <source>
        <dbReference type="Proteomes" id="UP001234585"/>
    </source>
</evidence>
<dbReference type="GO" id="GO:1902201">
    <property type="term" value="P:negative regulation of bacterial-type flagellum-dependent cell motility"/>
    <property type="evidence" value="ECO:0007669"/>
    <property type="project" value="TreeGrafter"/>
</dbReference>
<dbReference type="InterPro" id="IPR000160">
    <property type="entry name" value="GGDEF_dom"/>
</dbReference>
<evidence type="ECO:0000259" key="4">
    <source>
        <dbReference type="PROSITE" id="PS50110"/>
    </source>
</evidence>
<sequence length="440" mass="48846">MDSNPQRGPAFLRHTGQKVLLVEDSRMFSTALKYRLEKELGLDVTHCSSMAAVRTIFQGDAPEFALAVLDLNLPDAPNCEALDYVISKGIAPLVFTGSFSDATRDQILAKNVLDYVVKDNPAAIQQLVLAVDRILTSGKTQVLVVDSDPESLEKQVSLIAKQRFQIIAVDTGAAALEALDSHGGIDMVVCDIALSDMSGFDLLSEIRKRHGDDAVRVVGLAQSEDRMVAARFLRAGGDEYIQKPFLIEEFNSRIFHVAAIQKRVQSLHRIAARDYLTDIYNRRYFFEAGPRLVEQALRRGELMSIAILDIDHFKRLNDTYGHEVGDVVLKAIARRLKHRVSDRHLLARLGGEEFGLIFNGLGLDEALDYCERLREEIAAQPIDADGEPLTITVSVGLAVISDRETFDNYLNAADQFLYMAKHAGRNRVFSELSLMKALAS</sequence>
<keyword evidence="3" id="KW-0597">Phosphoprotein</keyword>
<dbReference type="EC" id="2.7.7.65" evidence="1"/>
<evidence type="ECO:0000256" key="1">
    <source>
        <dbReference type="ARBA" id="ARBA00012528"/>
    </source>
</evidence>
<dbReference type="NCBIfam" id="TIGR00254">
    <property type="entry name" value="GGDEF"/>
    <property type="match status" value="1"/>
</dbReference>
<feature type="domain" description="GGDEF" evidence="5">
    <location>
        <begin position="301"/>
        <end position="433"/>
    </location>
</feature>
<dbReference type="Gene3D" id="3.30.70.270">
    <property type="match status" value="1"/>
</dbReference>
<dbReference type="SMART" id="SM00267">
    <property type="entry name" value="GGDEF"/>
    <property type="match status" value="1"/>
</dbReference>
<accession>A0AA50H6C7</accession>
<dbReference type="SUPFAM" id="SSF52172">
    <property type="entry name" value="CheY-like"/>
    <property type="match status" value="2"/>
</dbReference>
<dbReference type="Pfam" id="PF00072">
    <property type="entry name" value="Response_reg"/>
    <property type="match status" value="1"/>
</dbReference>
<reference evidence="6 7" key="1">
    <citation type="submission" date="2023-08" db="EMBL/GenBank/DDBJ databases">
        <title>Pathogen: clinical or host-associated sample.</title>
        <authorList>
            <person name="Hergert J."/>
            <person name="Casey R."/>
            <person name="Wagner J."/>
            <person name="Young E.L."/>
            <person name="Oakeson K.F."/>
        </authorList>
    </citation>
    <scope>NUCLEOTIDE SEQUENCE [LARGE SCALE GENOMIC DNA]</scope>
    <source>
        <strain evidence="6 7">1760953</strain>
    </source>
</reference>
<dbReference type="PANTHER" id="PTHR45138">
    <property type="entry name" value="REGULATORY COMPONENTS OF SENSORY TRANSDUCTION SYSTEM"/>
    <property type="match status" value="1"/>
</dbReference>
<dbReference type="PANTHER" id="PTHR45138:SF9">
    <property type="entry name" value="DIGUANYLATE CYCLASE DGCM-RELATED"/>
    <property type="match status" value="1"/>
</dbReference>
<dbReference type="SUPFAM" id="SSF55073">
    <property type="entry name" value="Nucleotide cyclase"/>
    <property type="match status" value="1"/>
</dbReference>
<keyword evidence="7" id="KW-1185">Reference proteome</keyword>
<feature type="domain" description="Response regulatory" evidence="4">
    <location>
        <begin position="18"/>
        <end position="133"/>
    </location>
</feature>
<feature type="domain" description="Response regulatory" evidence="4">
    <location>
        <begin position="141"/>
        <end position="258"/>
    </location>
</feature>
<dbReference type="GO" id="GO:0000160">
    <property type="term" value="P:phosphorelay signal transduction system"/>
    <property type="evidence" value="ECO:0007669"/>
    <property type="project" value="InterPro"/>
</dbReference>
<keyword evidence="6" id="KW-0808">Transferase</keyword>
<dbReference type="InterPro" id="IPR011006">
    <property type="entry name" value="CheY-like_superfamily"/>
</dbReference>
<evidence type="ECO:0000256" key="2">
    <source>
        <dbReference type="ARBA" id="ARBA00034247"/>
    </source>
</evidence>
<dbReference type="InterPro" id="IPR043128">
    <property type="entry name" value="Rev_trsase/Diguanyl_cyclase"/>
</dbReference>
<dbReference type="CDD" id="cd01949">
    <property type="entry name" value="GGDEF"/>
    <property type="match status" value="1"/>
</dbReference>
<feature type="modified residue" description="4-aspartylphosphate" evidence="3">
    <location>
        <position position="191"/>
    </location>
</feature>
<dbReference type="PROSITE" id="PS50887">
    <property type="entry name" value="GGDEF"/>
    <property type="match status" value="1"/>
</dbReference>
<dbReference type="GO" id="GO:0052621">
    <property type="term" value="F:diguanylate cyclase activity"/>
    <property type="evidence" value="ECO:0007669"/>
    <property type="project" value="UniProtKB-EC"/>
</dbReference>
<dbReference type="InterPro" id="IPR001789">
    <property type="entry name" value="Sig_transdc_resp-reg_receiver"/>
</dbReference>
<comment type="catalytic activity">
    <reaction evidence="2">
        <text>2 GTP = 3',3'-c-di-GMP + 2 diphosphate</text>
        <dbReference type="Rhea" id="RHEA:24898"/>
        <dbReference type="ChEBI" id="CHEBI:33019"/>
        <dbReference type="ChEBI" id="CHEBI:37565"/>
        <dbReference type="ChEBI" id="CHEBI:58805"/>
        <dbReference type="EC" id="2.7.7.65"/>
    </reaction>
</comment>
<organism evidence="6 7">
    <name type="scientific">Shinella sumterensis</name>
    <dbReference type="NCBI Taxonomy" id="1967501"/>
    <lineage>
        <taxon>Bacteria</taxon>
        <taxon>Pseudomonadati</taxon>
        <taxon>Pseudomonadota</taxon>
        <taxon>Alphaproteobacteria</taxon>
        <taxon>Hyphomicrobiales</taxon>
        <taxon>Rhizobiaceae</taxon>
        <taxon>Shinella</taxon>
    </lineage>
</organism>
<gene>
    <name evidence="6" type="ORF">Q9313_04430</name>
</gene>
<dbReference type="InterPro" id="IPR029787">
    <property type="entry name" value="Nucleotide_cyclase"/>
</dbReference>
<dbReference type="GO" id="GO:0043709">
    <property type="term" value="P:cell adhesion involved in single-species biofilm formation"/>
    <property type="evidence" value="ECO:0007669"/>
    <property type="project" value="TreeGrafter"/>
</dbReference>
<feature type="modified residue" description="4-aspartylphosphate" evidence="3">
    <location>
        <position position="70"/>
    </location>
</feature>
<name>A0AA50H6C7_9HYPH</name>
<evidence type="ECO:0000256" key="3">
    <source>
        <dbReference type="PROSITE-ProRule" id="PRU00169"/>
    </source>
</evidence>
<dbReference type="AlphaFoldDB" id="A0AA50H6C7"/>
<dbReference type="FunFam" id="3.30.70.270:FF:000001">
    <property type="entry name" value="Diguanylate cyclase domain protein"/>
    <property type="match status" value="1"/>
</dbReference>
<dbReference type="EMBL" id="CP132302">
    <property type="protein sequence ID" value="WLR98283.1"/>
    <property type="molecule type" value="Genomic_DNA"/>
</dbReference>
<dbReference type="InterPro" id="IPR050469">
    <property type="entry name" value="Diguanylate_Cyclase"/>
</dbReference>
<evidence type="ECO:0000313" key="6">
    <source>
        <dbReference type="EMBL" id="WLR98283.1"/>
    </source>
</evidence>
<dbReference type="SMART" id="SM00448">
    <property type="entry name" value="REC"/>
    <property type="match status" value="2"/>
</dbReference>
<protein>
    <recommendedName>
        <fullName evidence="1">diguanylate cyclase</fullName>
        <ecNumber evidence="1">2.7.7.65</ecNumber>
    </recommendedName>
</protein>
<proteinExistence type="predicted"/>
<evidence type="ECO:0000259" key="5">
    <source>
        <dbReference type="PROSITE" id="PS50887"/>
    </source>
</evidence>
<dbReference type="PROSITE" id="PS50110">
    <property type="entry name" value="RESPONSE_REGULATORY"/>
    <property type="match status" value="2"/>
</dbReference>
<dbReference type="Gene3D" id="3.40.50.2300">
    <property type="match status" value="2"/>
</dbReference>
<dbReference type="GO" id="GO:0005886">
    <property type="term" value="C:plasma membrane"/>
    <property type="evidence" value="ECO:0007669"/>
    <property type="project" value="TreeGrafter"/>
</dbReference>
<dbReference type="RefSeq" id="WP_230640021.1">
    <property type="nucleotide sequence ID" value="NZ_CP132302.1"/>
</dbReference>
<dbReference type="Pfam" id="PF00990">
    <property type="entry name" value="GGDEF"/>
    <property type="match status" value="1"/>
</dbReference>